<accession>A0A484HCQ0</accession>
<evidence type="ECO:0000256" key="7">
    <source>
        <dbReference type="ARBA" id="ARBA00022723"/>
    </source>
</evidence>
<evidence type="ECO:0000313" key="12">
    <source>
        <dbReference type="EMBL" id="VBB69592.1"/>
    </source>
</evidence>
<dbReference type="InterPro" id="IPR036397">
    <property type="entry name" value="RNaseH_sf"/>
</dbReference>
<dbReference type="EMBL" id="LR026963">
    <property type="protein sequence ID" value="VBB69592.1"/>
    <property type="molecule type" value="Genomic_DNA"/>
</dbReference>
<keyword evidence="10" id="KW-0460">Magnesium</keyword>
<gene>
    <name evidence="12" type="ORF">RIEGSTA812A_PEG_1065</name>
</gene>
<evidence type="ECO:0000259" key="11">
    <source>
        <dbReference type="PROSITE" id="PS50879"/>
    </source>
</evidence>
<protein>
    <recommendedName>
        <fullName evidence="5">ribonuclease H</fullName>
        <ecNumber evidence="5">3.1.26.4</ecNumber>
    </recommendedName>
</protein>
<evidence type="ECO:0000256" key="5">
    <source>
        <dbReference type="ARBA" id="ARBA00012180"/>
    </source>
</evidence>
<keyword evidence="8" id="KW-0255">Endonuclease</keyword>
<sequence length="103" mass="12186">MELTAVIEALNALQYSCRVNLYTDSQYVQKGICHWMQEWKKCGWKTADRRPVKNQDLWRNLEALATRHHVTWHWIRGHAGHPDNERADALAHIGLRKTHLKVY</sequence>
<keyword evidence="9 12" id="KW-0378">Hydrolase</keyword>
<evidence type="ECO:0000256" key="10">
    <source>
        <dbReference type="ARBA" id="ARBA00022842"/>
    </source>
</evidence>
<dbReference type="InterPro" id="IPR012337">
    <property type="entry name" value="RNaseH-like_sf"/>
</dbReference>
<dbReference type="InterPro" id="IPR050092">
    <property type="entry name" value="RNase_H"/>
</dbReference>
<dbReference type="GO" id="GO:0004523">
    <property type="term" value="F:RNA-DNA hybrid ribonuclease activity"/>
    <property type="evidence" value="ECO:0007669"/>
    <property type="project" value="UniProtKB-EC"/>
</dbReference>
<dbReference type="EC" id="3.1.26.4" evidence="5"/>
<dbReference type="CDD" id="cd09278">
    <property type="entry name" value="RNase_HI_prokaryote_like"/>
    <property type="match status" value="1"/>
</dbReference>
<dbReference type="Pfam" id="PF00075">
    <property type="entry name" value="RNase_H"/>
    <property type="match status" value="1"/>
</dbReference>
<evidence type="ECO:0000256" key="8">
    <source>
        <dbReference type="ARBA" id="ARBA00022759"/>
    </source>
</evidence>
<comment type="similarity">
    <text evidence="3">Belongs to the RNase H family.</text>
</comment>
<keyword evidence="7" id="KW-0479">Metal-binding</keyword>
<dbReference type="GO" id="GO:0003676">
    <property type="term" value="F:nucleic acid binding"/>
    <property type="evidence" value="ECO:0007669"/>
    <property type="project" value="InterPro"/>
</dbReference>
<evidence type="ECO:0000256" key="3">
    <source>
        <dbReference type="ARBA" id="ARBA00005300"/>
    </source>
</evidence>
<name>A0A484HCQ0_9ZZZZ</name>
<dbReference type="PANTHER" id="PTHR10642:SF26">
    <property type="entry name" value="RIBONUCLEASE H1"/>
    <property type="match status" value="1"/>
</dbReference>
<dbReference type="InterPro" id="IPR022892">
    <property type="entry name" value="RNaseHI"/>
</dbReference>
<dbReference type="Gene3D" id="3.30.420.10">
    <property type="entry name" value="Ribonuclease H-like superfamily/Ribonuclease H"/>
    <property type="match status" value="1"/>
</dbReference>
<dbReference type="InterPro" id="IPR002156">
    <property type="entry name" value="RNaseH_domain"/>
</dbReference>
<proteinExistence type="inferred from homology"/>
<evidence type="ECO:0000256" key="2">
    <source>
        <dbReference type="ARBA" id="ARBA00001946"/>
    </source>
</evidence>
<reference evidence="12" key="1">
    <citation type="submission" date="2018-10" db="EMBL/GenBank/DDBJ databases">
        <authorList>
            <person name="Gruber-Vodicka H."/>
            <person name="Jaeckle O."/>
        </authorList>
    </citation>
    <scope>NUCLEOTIDE SEQUENCE</scope>
</reference>
<dbReference type="PROSITE" id="PS50879">
    <property type="entry name" value="RNASE_H_1"/>
    <property type="match status" value="1"/>
</dbReference>
<comment type="catalytic activity">
    <reaction evidence="1">
        <text>Endonucleolytic cleavage to 5'-phosphomonoester.</text>
        <dbReference type="EC" id="3.1.26.4"/>
    </reaction>
</comment>
<dbReference type="GO" id="GO:0043137">
    <property type="term" value="P:DNA replication, removal of RNA primer"/>
    <property type="evidence" value="ECO:0007669"/>
    <property type="project" value="TreeGrafter"/>
</dbReference>
<feature type="domain" description="RNase H type-1" evidence="11">
    <location>
        <begin position="1"/>
        <end position="96"/>
    </location>
</feature>
<dbReference type="GO" id="GO:0046872">
    <property type="term" value="F:metal ion binding"/>
    <property type="evidence" value="ECO:0007669"/>
    <property type="project" value="UniProtKB-KW"/>
</dbReference>
<comment type="subunit">
    <text evidence="4">Monomer.</text>
</comment>
<dbReference type="AlphaFoldDB" id="A0A484HCQ0"/>
<dbReference type="PANTHER" id="PTHR10642">
    <property type="entry name" value="RIBONUCLEASE H1"/>
    <property type="match status" value="1"/>
</dbReference>
<dbReference type="SUPFAM" id="SSF53098">
    <property type="entry name" value="Ribonuclease H-like"/>
    <property type="match status" value="1"/>
</dbReference>
<evidence type="ECO:0000256" key="4">
    <source>
        <dbReference type="ARBA" id="ARBA00011245"/>
    </source>
</evidence>
<organism evidence="12">
    <name type="scientific">invertebrate metagenome</name>
    <dbReference type="NCBI Taxonomy" id="1711999"/>
    <lineage>
        <taxon>unclassified sequences</taxon>
        <taxon>metagenomes</taxon>
        <taxon>organismal metagenomes</taxon>
    </lineage>
</organism>
<evidence type="ECO:0000256" key="9">
    <source>
        <dbReference type="ARBA" id="ARBA00022801"/>
    </source>
</evidence>
<comment type="cofactor">
    <cofactor evidence="2">
        <name>Mg(2+)</name>
        <dbReference type="ChEBI" id="CHEBI:18420"/>
    </cofactor>
</comment>
<evidence type="ECO:0000256" key="6">
    <source>
        <dbReference type="ARBA" id="ARBA00022722"/>
    </source>
</evidence>
<keyword evidence="6" id="KW-0540">Nuclease</keyword>
<evidence type="ECO:0000256" key="1">
    <source>
        <dbReference type="ARBA" id="ARBA00000077"/>
    </source>
</evidence>